<keyword evidence="4" id="KW-1185">Reference proteome</keyword>
<dbReference type="OrthoDB" id="3514033at2759"/>
<dbReference type="EMBL" id="KZ678133">
    <property type="protein sequence ID" value="PSN69144.1"/>
    <property type="molecule type" value="Genomic_DNA"/>
</dbReference>
<dbReference type="AlphaFoldDB" id="A0A2T2NUS3"/>
<feature type="compositionally biased region" description="Polar residues" evidence="1">
    <location>
        <begin position="273"/>
        <end position="283"/>
    </location>
</feature>
<dbReference type="Proteomes" id="UP000240883">
    <property type="component" value="Unassembled WGS sequence"/>
</dbReference>
<protein>
    <recommendedName>
        <fullName evidence="2">Stc1 domain-containing protein</fullName>
    </recommendedName>
</protein>
<feature type="compositionally biased region" description="Low complexity" evidence="1">
    <location>
        <begin position="284"/>
        <end position="294"/>
    </location>
</feature>
<feature type="region of interest" description="Disordered" evidence="1">
    <location>
        <begin position="235"/>
        <end position="338"/>
    </location>
</feature>
<feature type="region of interest" description="Disordered" evidence="1">
    <location>
        <begin position="190"/>
        <end position="222"/>
    </location>
</feature>
<evidence type="ECO:0000256" key="1">
    <source>
        <dbReference type="SAM" id="MobiDB-lite"/>
    </source>
</evidence>
<sequence length="338" mass="37043">MSLRSRKKHAFNPAEMKELESVQLPPRLKCVTCNKHKSHQNYSNRMISEARYGIKNRHAWSVNCIPCAGNGQLMEMECIVCHETKGLDDFAKVQRKKPDSAKCFACMDKQLELNPVEEDRYDDPREAFIDDADTYGKYPEYWPTTATDSSVQEGSYQDHESDDDEFGGGISLAQGFAGISLGSSQVGTLIDTDDGDSRAPEKLADDGWSTVPSSKKAKSSISAGFDPYKYGHPSSSVHSFNSGKADRSDINSNKGGWVKIKSYKTESAARDSAVTSTAGSTGRSAPVSASAHTPTPTPTLKPVPAKAQDDVWKSDSEEDNDESDDDEDEDNDDDDTQI</sequence>
<feature type="compositionally biased region" description="Basic and acidic residues" evidence="1">
    <location>
        <begin position="195"/>
        <end position="205"/>
    </location>
</feature>
<gene>
    <name evidence="3" type="ORF">BS50DRAFT_586494</name>
</gene>
<feature type="domain" description="Stc1" evidence="2">
    <location>
        <begin position="29"/>
        <end position="107"/>
    </location>
</feature>
<proteinExistence type="predicted"/>
<evidence type="ECO:0000259" key="2">
    <source>
        <dbReference type="Pfam" id="PF12898"/>
    </source>
</evidence>
<reference evidence="3 4" key="1">
    <citation type="journal article" date="2018" name="Front. Microbiol.">
        <title>Genome-Wide Analysis of Corynespora cassiicola Leaf Fall Disease Putative Effectors.</title>
        <authorList>
            <person name="Lopez D."/>
            <person name="Ribeiro S."/>
            <person name="Label P."/>
            <person name="Fumanal B."/>
            <person name="Venisse J.S."/>
            <person name="Kohler A."/>
            <person name="de Oliveira R.R."/>
            <person name="Labutti K."/>
            <person name="Lipzen A."/>
            <person name="Lail K."/>
            <person name="Bauer D."/>
            <person name="Ohm R.A."/>
            <person name="Barry K.W."/>
            <person name="Spatafora J."/>
            <person name="Grigoriev I.V."/>
            <person name="Martin F.M."/>
            <person name="Pujade-Renaud V."/>
        </authorList>
    </citation>
    <scope>NUCLEOTIDE SEQUENCE [LARGE SCALE GENOMIC DNA]</scope>
    <source>
        <strain evidence="3 4">Philippines</strain>
    </source>
</reference>
<name>A0A2T2NUS3_CORCC</name>
<dbReference type="STRING" id="1448308.A0A2T2NUS3"/>
<evidence type="ECO:0000313" key="4">
    <source>
        <dbReference type="Proteomes" id="UP000240883"/>
    </source>
</evidence>
<evidence type="ECO:0000313" key="3">
    <source>
        <dbReference type="EMBL" id="PSN69144.1"/>
    </source>
</evidence>
<dbReference type="InterPro" id="IPR024630">
    <property type="entry name" value="Stc1"/>
</dbReference>
<dbReference type="Pfam" id="PF12898">
    <property type="entry name" value="Stc1"/>
    <property type="match status" value="1"/>
</dbReference>
<accession>A0A2T2NUS3</accession>
<organism evidence="3 4">
    <name type="scientific">Corynespora cassiicola Philippines</name>
    <dbReference type="NCBI Taxonomy" id="1448308"/>
    <lineage>
        <taxon>Eukaryota</taxon>
        <taxon>Fungi</taxon>
        <taxon>Dikarya</taxon>
        <taxon>Ascomycota</taxon>
        <taxon>Pezizomycotina</taxon>
        <taxon>Dothideomycetes</taxon>
        <taxon>Pleosporomycetidae</taxon>
        <taxon>Pleosporales</taxon>
        <taxon>Corynesporascaceae</taxon>
        <taxon>Corynespora</taxon>
    </lineage>
</organism>
<feature type="compositionally biased region" description="Acidic residues" evidence="1">
    <location>
        <begin position="316"/>
        <end position="338"/>
    </location>
</feature>